<evidence type="ECO:0000313" key="2">
    <source>
        <dbReference type="EMBL" id="MBD3868617.1"/>
    </source>
</evidence>
<dbReference type="Proteomes" id="UP000648239">
    <property type="component" value="Unassembled WGS sequence"/>
</dbReference>
<reference evidence="2 3" key="1">
    <citation type="submission" date="2020-08" db="EMBL/GenBank/DDBJ databases">
        <title>Acidobacteriota in marine sediments use diverse sulfur dissimilation pathways.</title>
        <authorList>
            <person name="Wasmund K."/>
        </authorList>
    </citation>
    <scope>NUCLEOTIDE SEQUENCE [LARGE SCALE GENOMIC DNA]</scope>
    <source>
        <strain evidence="2">MAG AM4</strain>
    </source>
</reference>
<accession>A0A8J6XTV0</accession>
<evidence type="ECO:0000256" key="1">
    <source>
        <dbReference type="SAM" id="SignalP"/>
    </source>
</evidence>
<dbReference type="InterPro" id="IPR021953">
    <property type="entry name" value="DUF3570"/>
</dbReference>
<dbReference type="EMBL" id="JACXWD010000037">
    <property type="protein sequence ID" value="MBD3868617.1"/>
    <property type="molecule type" value="Genomic_DNA"/>
</dbReference>
<gene>
    <name evidence="2" type="ORF">IFK94_10880</name>
</gene>
<proteinExistence type="predicted"/>
<feature type="chain" id="PRO_5035195225" evidence="1">
    <location>
        <begin position="27"/>
        <end position="428"/>
    </location>
</feature>
<dbReference type="Pfam" id="PF12094">
    <property type="entry name" value="DUF3570"/>
    <property type="match status" value="1"/>
</dbReference>
<evidence type="ECO:0000313" key="3">
    <source>
        <dbReference type="Proteomes" id="UP000648239"/>
    </source>
</evidence>
<comment type="caution">
    <text evidence="2">The sequence shown here is derived from an EMBL/GenBank/DDBJ whole genome shotgun (WGS) entry which is preliminary data.</text>
</comment>
<organism evidence="2 3">
    <name type="scientific">Candidatus Polarisedimenticola svalbardensis</name>
    <dbReference type="NCBI Taxonomy" id="2886004"/>
    <lineage>
        <taxon>Bacteria</taxon>
        <taxon>Pseudomonadati</taxon>
        <taxon>Acidobacteriota</taxon>
        <taxon>Candidatus Polarisedimenticolia</taxon>
        <taxon>Candidatus Polarisedimenticolales</taxon>
        <taxon>Candidatus Polarisedimenticolaceae</taxon>
        <taxon>Candidatus Polarisedimenticola</taxon>
    </lineage>
</organism>
<protein>
    <submittedName>
        <fullName evidence="2">DUF3570 domain-containing protein</fullName>
    </submittedName>
</protein>
<dbReference type="AlphaFoldDB" id="A0A8J6XTV0"/>
<feature type="signal peptide" evidence="1">
    <location>
        <begin position="1"/>
        <end position="26"/>
    </location>
</feature>
<name>A0A8J6XTV0_9BACT</name>
<keyword evidence="1" id="KW-0732">Signal</keyword>
<sequence>MQLKIAASLVAATGALLGGASGPSIAAEKVDKWKFDTSVAYYGESDRVQDGSAKMLAVRTFDGSVLTLRAVLDTLTGASANGAVQSSLPQTFSNPSGGGDYRINPGDIPLDPTFQDTRLAVSANWLRPIGSRYEIDLGASASKEYDYLHTGVNARINRDLGRRNTRLTFGVAFAADSIDPDGGTPLAFRMMLPEMDDDDDPNPSKTGSESKTVADLFLGVTQVFGKRTIGQLNYSLSASSGHLSDPYKVLSVLDPVSGDPVAGPPGMNLYLYENRPDERTKHSLFGMIKHKFGRQVVDGSYRYMTDDWDVVSHTLDFHWRSPIGANWYVQPHLRYYTQTAADFYRPYLLDGDPLPDHATADYRLGDMDGQTLGVKVGRLLGAGREYSARLEYYQQSGTSPPGSSFGSLDQFDLFPSVDAIIVQVGYRF</sequence>